<keyword evidence="1" id="KW-0805">Transcription regulation</keyword>
<keyword evidence="2 4" id="KW-0238">DNA-binding</keyword>
<evidence type="ECO:0000313" key="7">
    <source>
        <dbReference type="EMBL" id="RAX41174.1"/>
    </source>
</evidence>
<dbReference type="InterPro" id="IPR001647">
    <property type="entry name" value="HTH_TetR"/>
</dbReference>
<evidence type="ECO:0000256" key="5">
    <source>
        <dbReference type="SAM" id="MobiDB-lite"/>
    </source>
</evidence>
<dbReference type="PRINTS" id="PR00455">
    <property type="entry name" value="HTHTETR"/>
</dbReference>
<gene>
    <name evidence="7" type="ORF">DQ393_12975</name>
</gene>
<dbReference type="InterPro" id="IPR023772">
    <property type="entry name" value="DNA-bd_HTH_TetR-type_CS"/>
</dbReference>
<dbReference type="PANTHER" id="PTHR30055">
    <property type="entry name" value="HTH-TYPE TRANSCRIPTIONAL REGULATOR RUTR"/>
    <property type="match status" value="1"/>
</dbReference>
<sequence>MRPRTSSPTLFSRPPCFSLAYRSSVWDFHRESIRERGNLQSNCPMVLRTSPCDSQPITGDAVKNPPIESSPARNRLKRGRPPIDAAVRRDAIMLCAEEAFMEQGYSQTSMDEVATRARISKRTIYKYFPNKRELFRSVIAEHRIRIINVSRIERDESPLNETLYKIFLADQSSGKPTRRLDIFRLAFNEAAYNPEVQDIMLEVGRRPAVLSLAEWFESQGLFKGRDQEQLASILLDMVLAFVTRKDVFEMSSEAYVSHVKQRVDVFLDGVFSKGRSD</sequence>
<comment type="caution">
    <text evidence="7">The sequence shown here is derived from an EMBL/GenBank/DDBJ whole genome shotgun (WGS) entry which is preliminary data.</text>
</comment>
<dbReference type="OrthoDB" id="7185252at2"/>
<evidence type="ECO:0000259" key="6">
    <source>
        <dbReference type="PROSITE" id="PS50977"/>
    </source>
</evidence>
<evidence type="ECO:0000256" key="4">
    <source>
        <dbReference type="PROSITE-ProRule" id="PRU00335"/>
    </source>
</evidence>
<dbReference type="Pfam" id="PF14246">
    <property type="entry name" value="TetR_C_7"/>
    <property type="match status" value="1"/>
</dbReference>
<feature type="DNA-binding region" description="H-T-H motif" evidence="4">
    <location>
        <begin position="109"/>
        <end position="128"/>
    </location>
</feature>
<dbReference type="AlphaFoldDB" id="A0A329YG96"/>
<dbReference type="Gene3D" id="1.10.357.10">
    <property type="entry name" value="Tetracycline Repressor, domain 2"/>
    <property type="match status" value="1"/>
</dbReference>
<dbReference type="FunFam" id="1.10.10.60:FF:000141">
    <property type="entry name" value="TetR family transcriptional regulator"/>
    <property type="match status" value="1"/>
</dbReference>
<evidence type="ECO:0000256" key="3">
    <source>
        <dbReference type="ARBA" id="ARBA00023163"/>
    </source>
</evidence>
<dbReference type="GO" id="GO:0000976">
    <property type="term" value="F:transcription cis-regulatory region binding"/>
    <property type="evidence" value="ECO:0007669"/>
    <property type="project" value="TreeGrafter"/>
</dbReference>
<name>A0A329YG96_RHITR</name>
<evidence type="ECO:0000256" key="1">
    <source>
        <dbReference type="ARBA" id="ARBA00023015"/>
    </source>
</evidence>
<accession>A0A329YG96</accession>
<reference evidence="7 8" key="1">
    <citation type="submission" date="2018-06" db="EMBL/GenBank/DDBJ databases">
        <title>Whole Genome Sequence of an efficient microsymbiont, Rhizobium tropici.</title>
        <authorList>
            <person name="Srinivasan R."/>
            <person name="Singh H.V."/>
            <person name="Srivastava R."/>
            <person name="Kumari B."/>
            <person name="Radhakrishna A."/>
        </authorList>
    </citation>
    <scope>NUCLEOTIDE SEQUENCE [LARGE SCALE GENOMIC DNA]</scope>
    <source>
        <strain evidence="7 8">IGFRI Rhizo-19</strain>
    </source>
</reference>
<dbReference type="GO" id="GO:0003700">
    <property type="term" value="F:DNA-binding transcription factor activity"/>
    <property type="evidence" value="ECO:0007669"/>
    <property type="project" value="TreeGrafter"/>
</dbReference>
<dbReference type="PROSITE" id="PS01081">
    <property type="entry name" value="HTH_TETR_1"/>
    <property type="match status" value="1"/>
</dbReference>
<protein>
    <recommendedName>
        <fullName evidence="6">HTH tetR-type domain-containing protein</fullName>
    </recommendedName>
</protein>
<dbReference type="Pfam" id="PF00440">
    <property type="entry name" value="TetR_N"/>
    <property type="match status" value="1"/>
</dbReference>
<evidence type="ECO:0000256" key="2">
    <source>
        <dbReference type="ARBA" id="ARBA00023125"/>
    </source>
</evidence>
<keyword evidence="3" id="KW-0804">Transcription</keyword>
<dbReference type="InterPro" id="IPR050109">
    <property type="entry name" value="HTH-type_TetR-like_transc_reg"/>
</dbReference>
<proteinExistence type="predicted"/>
<dbReference type="EMBL" id="QMKK01000032">
    <property type="protein sequence ID" value="RAX41174.1"/>
    <property type="molecule type" value="Genomic_DNA"/>
</dbReference>
<dbReference type="InterPro" id="IPR009057">
    <property type="entry name" value="Homeodomain-like_sf"/>
</dbReference>
<organism evidence="7 8">
    <name type="scientific">Rhizobium tropici</name>
    <dbReference type="NCBI Taxonomy" id="398"/>
    <lineage>
        <taxon>Bacteria</taxon>
        <taxon>Pseudomonadati</taxon>
        <taxon>Pseudomonadota</taxon>
        <taxon>Alphaproteobacteria</taxon>
        <taxon>Hyphomicrobiales</taxon>
        <taxon>Rhizobiaceae</taxon>
        <taxon>Rhizobium/Agrobacterium group</taxon>
        <taxon>Rhizobium</taxon>
    </lineage>
</organism>
<dbReference type="InterPro" id="IPR039536">
    <property type="entry name" value="TetR_C_Proteobacteria"/>
</dbReference>
<feature type="domain" description="HTH tetR-type" evidence="6">
    <location>
        <begin position="86"/>
        <end position="146"/>
    </location>
</feature>
<dbReference type="PROSITE" id="PS50977">
    <property type="entry name" value="HTH_TETR_2"/>
    <property type="match status" value="1"/>
</dbReference>
<dbReference type="SUPFAM" id="SSF46689">
    <property type="entry name" value="Homeodomain-like"/>
    <property type="match status" value="1"/>
</dbReference>
<dbReference type="Proteomes" id="UP000251205">
    <property type="component" value="Unassembled WGS sequence"/>
</dbReference>
<evidence type="ECO:0000313" key="8">
    <source>
        <dbReference type="Proteomes" id="UP000251205"/>
    </source>
</evidence>
<dbReference type="PANTHER" id="PTHR30055:SF234">
    <property type="entry name" value="HTH-TYPE TRANSCRIPTIONAL REGULATOR BETI"/>
    <property type="match status" value="1"/>
</dbReference>
<feature type="region of interest" description="Disordered" evidence="5">
    <location>
        <begin position="54"/>
        <end position="80"/>
    </location>
</feature>